<dbReference type="Gene3D" id="3.40.50.300">
    <property type="entry name" value="P-loop containing nucleotide triphosphate hydrolases"/>
    <property type="match status" value="2"/>
</dbReference>
<dbReference type="KEGG" id="smf:Smon_0723"/>
<keyword evidence="1" id="KW-0677">Repeat</keyword>
<dbReference type="PROSITE" id="PS50893">
    <property type="entry name" value="ABC_TRANSPORTER_2"/>
    <property type="match status" value="2"/>
</dbReference>
<dbReference type="GO" id="GO:0016887">
    <property type="term" value="F:ATP hydrolysis activity"/>
    <property type="evidence" value="ECO:0007669"/>
    <property type="project" value="InterPro"/>
</dbReference>
<evidence type="ECO:0000313" key="7">
    <source>
        <dbReference type="Proteomes" id="UP000002072"/>
    </source>
</evidence>
<proteinExistence type="predicted"/>
<protein>
    <submittedName>
        <fullName evidence="6">ABC transporter related protein</fullName>
    </submittedName>
</protein>
<dbReference type="GO" id="GO:0005524">
    <property type="term" value="F:ATP binding"/>
    <property type="evidence" value="ECO:0007669"/>
    <property type="project" value="UniProtKB-KW"/>
</dbReference>
<dbReference type="FunFam" id="3.40.50.300:FF:000070">
    <property type="entry name" value="Putative ABC transporter ATP-binding component"/>
    <property type="match status" value="1"/>
</dbReference>
<dbReference type="STRING" id="519441.Smon_0723"/>
<dbReference type="Pfam" id="PF12848">
    <property type="entry name" value="ABC_tran_Xtn"/>
    <property type="match status" value="1"/>
</dbReference>
<dbReference type="PANTHER" id="PTHR42855">
    <property type="entry name" value="ABC TRANSPORTER ATP-BINDING SUBUNIT"/>
    <property type="match status" value="1"/>
</dbReference>
<dbReference type="GeneID" id="29674037"/>
<dbReference type="Pfam" id="PF00005">
    <property type="entry name" value="ABC_tran"/>
    <property type="match status" value="2"/>
</dbReference>
<dbReference type="eggNOG" id="COG0488">
    <property type="taxonomic scope" value="Bacteria"/>
</dbReference>
<dbReference type="InterPro" id="IPR003593">
    <property type="entry name" value="AAA+_ATPase"/>
</dbReference>
<dbReference type="CDD" id="cd03221">
    <property type="entry name" value="ABCF_EF-3"/>
    <property type="match status" value="2"/>
</dbReference>
<feature type="domain" description="ABC transporter" evidence="5">
    <location>
        <begin position="2"/>
        <end position="253"/>
    </location>
</feature>
<evidence type="ECO:0000313" key="6">
    <source>
        <dbReference type="EMBL" id="ACZ01196.1"/>
    </source>
</evidence>
<dbReference type="RefSeq" id="WP_012858747.1">
    <property type="nucleotide sequence ID" value="NC_013515.1"/>
</dbReference>
<evidence type="ECO:0000259" key="5">
    <source>
        <dbReference type="PROSITE" id="PS50893"/>
    </source>
</evidence>
<feature type="domain" description="ABC transporter" evidence="5">
    <location>
        <begin position="321"/>
        <end position="537"/>
    </location>
</feature>
<dbReference type="SMART" id="SM00382">
    <property type="entry name" value="AAA"/>
    <property type="match status" value="2"/>
</dbReference>
<name>D1AY20_STRM9</name>
<dbReference type="Proteomes" id="UP000002072">
    <property type="component" value="Chromosome"/>
</dbReference>
<dbReference type="InterPro" id="IPR051309">
    <property type="entry name" value="ABCF_ATPase"/>
</dbReference>
<dbReference type="OrthoDB" id="9760950at2"/>
<accession>D1AY20</accession>
<feature type="coiled-coil region" evidence="4">
    <location>
        <begin position="245"/>
        <end position="272"/>
    </location>
</feature>
<keyword evidence="3" id="KW-0067">ATP-binding</keyword>
<keyword evidence="4" id="KW-0175">Coiled coil</keyword>
<evidence type="ECO:0000256" key="1">
    <source>
        <dbReference type="ARBA" id="ARBA00022737"/>
    </source>
</evidence>
<gene>
    <name evidence="6" type="ordered locus">Smon_0723</name>
</gene>
<dbReference type="InterPro" id="IPR027417">
    <property type="entry name" value="P-loop_NTPase"/>
</dbReference>
<dbReference type="SUPFAM" id="SSF52540">
    <property type="entry name" value="P-loop containing nucleoside triphosphate hydrolases"/>
    <property type="match status" value="2"/>
</dbReference>
<keyword evidence="7" id="KW-1185">Reference proteome</keyword>
<evidence type="ECO:0000256" key="2">
    <source>
        <dbReference type="ARBA" id="ARBA00022741"/>
    </source>
</evidence>
<dbReference type="HOGENOM" id="CLU_000604_36_0_0"/>
<dbReference type="EMBL" id="CP001779">
    <property type="protein sequence ID" value="ACZ01196.1"/>
    <property type="molecule type" value="Genomic_DNA"/>
</dbReference>
<dbReference type="PANTHER" id="PTHR42855:SF2">
    <property type="entry name" value="DRUG RESISTANCE ABC TRANSPORTER,ATP-BINDING PROTEIN"/>
    <property type="match status" value="1"/>
</dbReference>
<dbReference type="FunFam" id="3.40.50.300:FF:000011">
    <property type="entry name" value="Putative ABC transporter ATP-binding component"/>
    <property type="match status" value="1"/>
</dbReference>
<reference evidence="6 7" key="1">
    <citation type="journal article" date="2009" name="Stand. Genomic Sci.">
        <title>Complete genome sequence of Streptobacillus moniliformis type strain (9901T).</title>
        <authorList>
            <person name="Nolan M."/>
            <person name="Gronow S."/>
            <person name="Lapidus A."/>
            <person name="Ivanova N."/>
            <person name="Copeland A."/>
            <person name="Lucas S."/>
            <person name="Del Rio T.G."/>
            <person name="Chen F."/>
            <person name="Tice H."/>
            <person name="Pitluck S."/>
            <person name="Cheng J.F."/>
            <person name="Sims D."/>
            <person name="Meincke L."/>
            <person name="Bruce D."/>
            <person name="Goodwin L."/>
            <person name="Brettin T."/>
            <person name="Han C."/>
            <person name="Detter J.C."/>
            <person name="Ovchinikova G."/>
            <person name="Pati A."/>
            <person name="Mavromatis K."/>
            <person name="Mikhailova N."/>
            <person name="Chen A."/>
            <person name="Palaniappan K."/>
            <person name="Land M."/>
            <person name="Hauser L."/>
            <person name="Chang Y.J."/>
            <person name="Jeffries C.D."/>
            <person name="Rohde M."/>
            <person name="Sproer C."/>
            <person name="Goker M."/>
            <person name="Bristow J."/>
            <person name="Eisen J.A."/>
            <person name="Markowitz V."/>
            <person name="Hugenholtz P."/>
            <person name="Kyrpides N.C."/>
            <person name="Klenk H.P."/>
            <person name="Chain P."/>
        </authorList>
    </citation>
    <scope>NUCLEOTIDE SEQUENCE [LARGE SCALE GENOMIC DNA]</scope>
    <source>
        <strain evidence="7">ATCC 14647 / DSM 12112 / NCTC 10651 / 9901</strain>
    </source>
</reference>
<evidence type="ECO:0000256" key="4">
    <source>
        <dbReference type="SAM" id="Coils"/>
    </source>
</evidence>
<dbReference type="AlphaFoldDB" id="D1AY20"/>
<dbReference type="InterPro" id="IPR032781">
    <property type="entry name" value="ABC_tran_Xtn"/>
</dbReference>
<evidence type="ECO:0000256" key="3">
    <source>
        <dbReference type="ARBA" id="ARBA00022840"/>
    </source>
</evidence>
<sequence length="539" mass="61809">MITTSNLTVQFGGRKLFEDVNIKFTEGNCYGIIGANGAGKSTFLKVLTGEVDSTNGEIIIDKNKRISFLKQDHFAFEESMVLDVVIMGHEKLYKIMQERNEIYSKTEFTDEDGIKISELEGEFADLDGWEAETNAEKLLNGLGVSPDLHYKLMKELTEPEKVKVLLAQSLFGNPDILLLDEPTNGLDLKAVNWLENFIMDLETTTVLIVSHDRHFLNKVCTHIADIDYGKIKLFVGNYNFWYESSQLMQELLRNQNKKIEQKRKELQEFIVRFSANASKSKQATSRKKQLDKLQLEDMQVSNRKYPYIDFKPEREAGNNMLKVENLSKRVDGELVLDNISFTINTNDKVAILSRNDIAKTTLFQILAGELEADSGSFEWGMTTTQSYFPKDNSEYFENINLSLIDWLRQYSKDQHEEYVRGFLGRMLFSGDEARKEAKVLSGGEKVRCMLAKMMLSGANVLLLDNPTDHLDLESITSLNKGLTRFNGTILFTTHDHEFIQTVANKIIEITPKGLIYKEMSFDEYIEDEELQEHISNLYR</sequence>
<organism evidence="6 7">
    <name type="scientific">Streptobacillus moniliformis (strain ATCC 14647 / DSM 12112 / NCTC 10651 / 9901)</name>
    <dbReference type="NCBI Taxonomy" id="519441"/>
    <lineage>
        <taxon>Bacteria</taxon>
        <taxon>Fusobacteriati</taxon>
        <taxon>Fusobacteriota</taxon>
        <taxon>Fusobacteriia</taxon>
        <taxon>Fusobacteriales</taxon>
        <taxon>Leptotrichiaceae</taxon>
        <taxon>Streptobacillus</taxon>
    </lineage>
</organism>
<dbReference type="InterPro" id="IPR003439">
    <property type="entry name" value="ABC_transporter-like_ATP-bd"/>
</dbReference>
<keyword evidence="2" id="KW-0547">Nucleotide-binding</keyword>